<protein>
    <recommendedName>
        <fullName evidence="4">Integrase catalytic domain-containing protein</fullName>
    </recommendedName>
</protein>
<evidence type="ECO:0000313" key="3">
    <source>
        <dbReference type="Proteomes" id="UP001189429"/>
    </source>
</evidence>
<comment type="caution">
    <text evidence="2">The sequence shown here is derived from an EMBL/GenBank/DDBJ whole genome shotgun (WGS) entry which is preliminary data.</text>
</comment>
<evidence type="ECO:0000256" key="1">
    <source>
        <dbReference type="SAM" id="MobiDB-lite"/>
    </source>
</evidence>
<proteinExistence type="predicted"/>
<dbReference type="Proteomes" id="UP001189429">
    <property type="component" value="Unassembled WGS sequence"/>
</dbReference>
<name>A0ABN9Y1S1_9DINO</name>
<dbReference type="InterPro" id="IPR036397">
    <property type="entry name" value="RNaseH_sf"/>
</dbReference>
<dbReference type="EMBL" id="CAUYUJ010021683">
    <property type="protein sequence ID" value="CAK0906397.1"/>
    <property type="molecule type" value="Genomic_DNA"/>
</dbReference>
<feature type="non-terminal residue" evidence="2">
    <location>
        <position position="877"/>
    </location>
</feature>
<dbReference type="SUPFAM" id="SSF53098">
    <property type="entry name" value="Ribonuclease H-like"/>
    <property type="match status" value="1"/>
</dbReference>
<feature type="region of interest" description="Disordered" evidence="1">
    <location>
        <begin position="421"/>
        <end position="454"/>
    </location>
</feature>
<reference evidence="2" key="1">
    <citation type="submission" date="2023-10" db="EMBL/GenBank/DDBJ databases">
        <authorList>
            <person name="Chen Y."/>
            <person name="Shah S."/>
            <person name="Dougan E. K."/>
            <person name="Thang M."/>
            <person name="Chan C."/>
        </authorList>
    </citation>
    <scope>NUCLEOTIDE SEQUENCE [LARGE SCALE GENOMIC DNA]</scope>
</reference>
<dbReference type="Gene3D" id="3.30.420.10">
    <property type="entry name" value="Ribonuclease H-like superfamily/Ribonuclease H"/>
    <property type="match status" value="1"/>
</dbReference>
<dbReference type="InterPro" id="IPR012337">
    <property type="entry name" value="RNaseH-like_sf"/>
</dbReference>
<gene>
    <name evidence="2" type="ORF">PCOR1329_LOCUS81724</name>
</gene>
<accession>A0ABN9Y1S1</accession>
<evidence type="ECO:0008006" key="4">
    <source>
        <dbReference type="Google" id="ProtNLM"/>
    </source>
</evidence>
<sequence>MSKELSVLVSEVEVEESLQARDVLWQGLVEVHTHESLMMEVSATSKRRKKADQDVEEPPESQAEARDRRRKLETAVRKIHVNLGHPAAGDLIRILKHGNATEEAIAIARDFKCDVCEQNRAPKLPRPAALPRNIQALSEVGFDVKELPYYISGKTWAALNVVDGASSLQQMMPLAGNEENGETLRKAWDVGWRRPYGAPVRAKCDSAQANTGAIMSEVLECDGMDFDVIPGEAHWLHGKAERHGSWFANILSKVIGTVQPKNHQEWEQCVGMVCDQKNRLLRKHGHSPCQRVFGRDPPLPADLLKDSPDIVANSLALRSDVYQRAAAVRTAARMAVLMYSDDEAMRTNFEQAIGWPTGGEEERADWHVRQEFRAAQEKFKGKQGNSVYVDLPAENQGQAPAPSGEGSVIVVPAPLPVGPEPALPLGPALPADRPPPDAGSTDDVLVPAPGGNNLEVDQAAKKNIDELQDPSLVARRVFDIEGKPLERLREKTAVPTEGLTSSVAFGQAITTAVQPAVEESPTRPADARRALLDPDPEHDELVAEAETEGQGAIITADVCLTSMVRTGEPCYEALLAKGRKEITDKLRPDLIEEILNAKMTEWQTVDQEKHAVRVCSLKESGEIKRTRPDRLVDTRFVLTIKRDSDGKELVKGSLVCQSWLHLINGDFRSEISGAPLWRATHYNDQMDHSTRSNHLAVFLAFILIRWWNLCYPCMAWVTLLAVGIPRYQWAVGEGEYCGSVLHQDPKTFDISIRQTTPYQELKPALYADFDIKTRERWLGRHPCLAVTDCKSVYDHITGASSPPTVGDRRVAVDIVIVREGSDRATTTLRWAPTNRQMADGLTKDTAETCYLLRGVIRTGCYQIPEESLMLDWAKTER</sequence>
<feature type="region of interest" description="Disordered" evidence="1">
    <location>
        <begin position="40"/>
        <end position="68"/>
    </location>
</feature>
<organism evidence="2 3">
    <name type="scientific">Prorocentrum cordatum</name>
    <dbReference type="NCBI Taxonomy" id="2364126"/>
    <lineage>
        <taxon>Eukaryota</taxon>
        <taxon>Sar</taxon>
        <taxon>Alveolata</taxon>
        <taxon>Dinophyceae</taxon>
        <taxon>Prorocentrales</taxon>
        <taxon>Prorocentraceae</taxon>
        <taxon>Prorocentrum</taxon>
    </lineage>
</organism>
<evidence type="ECO:0000313" key="2">
    <source>
        <dbReference type="EMBL" id="CAK0906397.1"/>
    </source>
</evidence>
<keyword evidence="3" id="KW-1185">Reference proteome</keyword>